<comment type="caution">
    <text evidence="4">The sequence shown here is derived from an EMBL/GenBank/DDBJ whole genome shotgun (WGS) entry which is preliminary data.</text>
</comment>
<dbReference type="GO" id="GO:0005829">
    <property type="term" value="C:cytosol"/>
    <property type="evidence" value="ECO:0007669"/>
    <property type="project" value="TreeGrafter"/>
</dbReference>
<dbReference type="PANTHER" id="PTHR30344:SF1">
    <property type="entry name" value="6-PHOSPHOGLUCONOLACTONASE"/>
    <property type="match status" value="1"/>
</dbReference>
<dbReference type="SUPFAM" id="SSF51004">
    <property type="entry name" value="C-terminal (heme d1) domain of cytochrome cd1-nitrite reductase"/>
    <property type="match status" value="1"/>
</dbReference>
<dbReference type="InterPro" id="IPR015943">
    <property type="entry name" value="WD40/YVTN_repeat-like_dom_sf"/>
</dbReference>
<comment type="similarity">
    <text evidence="1">Belongs to the cycloisomerase 2 family.</text>
</comment>
<feature type="signal peptide" evidence="3">
    <location>
        <begin position="1"/>
        <end position="19"/>
    </location>
</feature>
<keyword evidence="4" id="KW-0378">Hydrolase</keyword>
<dbReference type="InterPro" id="IPR050282">
    <property type="entry name" value="Cycloisomerase_2"/>
</dbReference>
<dbReference type="EMBL" id="JASJOS010000001">
    <property type="protein sequence ID" value="MDJ1479274.1"/>
    <property type="molecule type" value="Genomic_DNA"/>
</dbReference>
<reference evidence="4" key="1">
    <citation type="submission" date="2023-05" db="EMBL/GenBank/DDBJ databases">
        <authorList>
            <person name="Zhang X."/>
        </authorList>
    </citation>
    <scope>NUCLEOTIDE SEQUENCE</scope>
    <source>
        <strain evidence="4">YF14B1</strain>
    </source>
</reference>
<name>A0AAE3QM46_9BACT</name>
<dbReference type="InterPro" id="IPR011048">
    <property type="entry name" value="Haem_d1_sf"/>
</dbReference>
<dbReference type="Gene3D" id="2.130.10.10">
    <property type="entry name" value="YVTN repeat-like/Quinoprotein amine dehydrogenase"/>
    <property type="match status" value="1"/>
</dbReference>
<dbReference type="GO" id="GO:0017057">
    <property type="term" value="F:6-phosphogluconolactonase activity"/>
    <property type="evidence" value="ECO:0007669"/>
    <property type="project" value="TreeGrafter"/>
</dbReference>
<dbReference type="RefSeq" id="WP_313975316.1">
    <property type="nucleotide sequence ID" value="NZ_JASJOS010000001.1"/>
</dbReference>
<sequence>MKRIVFVTLCLLANLGSIAQSASSKEILYIGTFADRGSRGIYVLNFDRVNGKMSELQTVSDGAGPSFLAIHPNKKFLYAIYGKGVGTKSQNGSVIAYQINPADGKLTKLGSEQPSEGNDPCHVSVDPKGRFIYVSNYGTGSLSVYLIQKDGSVGKVADVIQHQGKSVNPARQQGPHMHSIIPSPDGKWIYATDLGLDKIMIYAVNPTTGKLSPASKPFAASVPGAGPRHLAIHPNGNFAYSAEELSSKVAVYKVDKATGGLTPVEQVTMLPENFTEKSYAADIHFSPDGKFLYASNRGHNSLAIYKVDPQTGKLTVIGHEATHGGHPRNFCVDAKGELVFVTNRDNDNVVVFKRDKATGKLTYTGWETKVPMAVCVQQLFLK</sequence>
<keyword evidence="2" id="KW-0119">Carbohydrate metabolism</keyword>
<dbReference type="InterPro" id="IPR019405">
    <property type="entry name" value="Lactonase_7-beta_prop"/>
</dbReference>
<evidence type="ECO:0000256" key="3">
    <source>
        <dbReference type="SAM" id="SignalP"/>
    </source>
</evidence>
<protein>
    <submittedName>
        <fullName evidence="4">Lactonase family protein</fullName>
        <ecNumber evidence="4">3.1.1.-</ecNumber>
    </submittedName>
</protein>
<evidence type="ECO:0000256" key="1">
    <source>
        <dbReference type="ARBA" id="ARBA00005564"/>
    </source>
</evidence>
<gene>
    <name evidence="4" type="ORF">QNI16_02185</name>
</gene>
<dbReference type="PANTHER" id="PTHR30344">
    <property type="entry name" value="6-PHOSPHOGLUCONOLACTONASE-RELATED"/>
    <property type="match status" value="1"/>
</dbReference>
<evidence type="ECO:0000313" key="5">
    <source>
        <dbReference type="Proteomes" id="UP001241110"/>
    </source>
</evidence>
<dbReference type="EC" id="3.1.1.-" evidence="4"/>
<evidence type="ECO:0000256" key="2">
    <source>
        <dbReference type="ARBA" id="ARBA00022526"/>
    </source>
</evidence>
<evidence type="ECO:0000313" key="4">
    <source>
        <dbReference type="EMBL" id="MDJ1479274.1"/>
    </source>
</evidence>
<dbReference type="Pfam" id="PF10282">
    <property type="entry name" value="Lactonase"/>
    <property type="match status" value="1"/>
</dbReference>
<organism evidence="4 5">
    <name type="scientific">Xanthocytophaga flava</name>
    <dbReference type="NCBI Taxonomy" id="3048013"/>
    <lineage>
        <taxon>Bacteria</taxon>
        <taxon>Pseudomonadati</taxon>
        <taxon>Bacteroidota</taxon>
        <taxon>Cytophagia</taxon>
        <taxon>Cytophagales</taxon>
        <taxon>Rhodocytophagaceae</taxon>
        <taxon>Xanthocytophaga</taxon>
    </lineage>
</organism>
<dbReference type="AlphaFoldDB" id="A0AAE3QM46"/>
<feature type="chain" id="PRO_5042227541" evidence="3">
    <location>
        <begin position="20"/>
        <end position="382"/>
    </location>
</feature>
<keyword evidence="2" id="KW-0313">Glucose metabolism</keyword>
<proteinExistence type="inferred from homology"/>
<dbReference type="GO" id="GO:0006006">
    <property type="term" value="P:glucose metabolic process"/>
    <property type="evidence" value="ECO:0007669"/>
    <property type="project" value="UniProtKB-KW"/>
</dbReference>
<accession>A0AAE3QM46</accession>
<dbReference type="FunFam" id="2.130.10.10:FF:000306">
    <property type="entry name" value="3-carboxymuconate cyclase"/>
    <property type="match status" value="1"/>
</dbReference>
<dbReference type="Proteomes" id="UP001241110">
    <property type="component" value="Unassembled WGS sequence"/>
</dbReference>
<keyword evidence="3" id="KW-0732">Signal</keyword>